<dbReference type="AlphaFoldDB" id="A0AB74UJ57"/>
<evidence type="ECO:0000259" key="2">
    <source>
        <dbReference type="Pfam" id="PF10675"/>
    </source>
</evidence>
<gene>
    <name evidence="3" type="ORF">ABV408_09410</name>
</gene>
<keyword evidence="1" id="KW-0472">Membrane</keyword>
<reference evidence="3" key="1">
    <citation type="submission" date="2024-06" db="EMBL/GenBank/DDBJ databases">
        <title>Complete genome of Salinicola endophyticus HNIBRBA4755.</title>
        <authorList>
            <person name="Shin S.Y."/>
            <person name="Kang H."/>
            <person name="Song J."/>
        </authorList>
    </citation>
    <scope>NUCLEOTIDE SEQUENCE</scope>
    <source>
        <strain evidence="3">HNIBRBA4755</strain>
    </source>
</reference>
<evidence type="ECO:0000313" key="3">
    <source>
        <dbReference type="EMBL" id="XCJ81378.1"/>
    </source>
</evidence>
<protein>
    <submittedName>
        <fullName evidence="3">DUF2489 domain-containing protein</fullName>
    </submittedName>
</protein>
<sequence length="161" mass="18299">MSVWGVSALLLVALAMVVGLALYARRLWREVRRREAFRRDEIARANRNCIDSLAAISQAMLERQVDLVEGALRCKVLLDIVDHQLVTHERFKVIAEVQAQAAHLRTHEARRELTPRQRHREDLARVAIAEQYEGRLDDAARALQTLCADWPEKGAAITQTA</sequence>
<accession>A0AB74UJ57</accession>
<keyword evidence="1" id="KW-1133">Transmembrane helix</keyword>
<feature type="transmembrane region" description="Helical" evidence="1">
    <location>
        <begin position="6"/>
        <end position="24"/>
    </location>
</feature>
<dbReference type="RefSeq" id="WP_353982133.1">
    <property type="nucleotide sequence ID" value="NZ_CP159578.1"/>
</dbReference>
<keyword evidence="1" id="KW-0812">Transmembrane</keyword>
<evidence type="ECO:0000256" key="1">
    <source>
        <dbReference type="SAM" id="Phobius"/>
    </source>
</evidence>
<name>A0AB74UJ57_9GAMM</name>
<proteinExistence type="predicted"/>
<feature type="domain" description="DUF2489" evidence="2">
    <location>
        <begin position="17"/>
        <end position="143"/>
    </location>
</feature>
<dbReference type="Pfam" id="PF10675">
    <property type="entry name" value="DUF2489"/>
    <property type="match status" value="1"/>
</dbReference>
<dbReference type="InterPro" id="IPR019617">
    <property type="entry name" value="DUF2489"/>
</dbReference>
<organism evidence="3">
    <name type="scientific">Salinicola endophyticus</name>
    <dbReference type="NCBI Taxonomy" id="1949083"/>
    <lineage>
        <taxon>Bacteria</taxon>
        <taxon>Pseudomonadati</taxon>
        <taxon>Pseudomonadota</taxon>
        <taxon>Gammaproteobacteria</taxon>
        <taxon>Oceanospirillales</taxon>
        <taxon>Halomonadaceae</taxon>
        <taxon>Salinicola</taxon>
    </lineage>
</organism>
<dbReference type="EMBL" id="CP159578">
    <property type="protein sequence ID" value="XCJ81378.1"/>
    <property type="molecule type" value="Genomic_DNA"/>
</dbReference>